<evidence type="ECO:0000256" key="1">
    <source>
        <dbReference type="SAM" id="Phobius"/>
    </source>
</evidence>
<feature type="transmembrane region" description="Helical" evidence="1">
    <location>
        <begin position="39"/>
        <end position="61"/>
    </location>
</feature>
<evidence type="ECO:0000313" key="3">
    <source>
        <dbReference type="Proteomes" id="UP000095705"/>
    </source>
</evidence>
<evidence type="ECO:0000313" key="2">
    <source>
        <dbReference type="EMBL" id="OEJ34201.1"/>
    </source>
</evidence>
<reference evidence="2 3" key="1">
    <citation type="submission" date="2016-08" db="EMBL/GenBank/DDBJ databases">
        <title>The complete genome of Streptomyces subrutilus 10-1-1.</title>
        <authorList>
            <person name="Chen X."/>
        </authorList>
    </citation>
    <scope>NUCLEOTIDE SEQUENCE [LARGE SCALE GENOMIC DNA]</scope>
    <source>
        <strain evidence="2 3">10-1-1</strain>
    </source>
</reference>
<dbReference type="STRING" id="36818.BGK67_25245"/>
<keyword evidence="1" id="KW-0812">Transmembrane</keyword>
<feature type="transmembrane region" description="Helical" evidence="1">
    <location>
        <begin position="102"/>
        <end position="125"/>
    </location>
</feature>
<name>A0A1E5PXI4_9ACTN</name>
<dbReference type="EMBL" id="MEHK01000001">
    <property type="protein sequence ID" value="OEJ34201.1"/>
    <property type="molecule type" value="Genomic_DNA"/>
</dbReference>
<dbReference type="RefSeq" id="WP_069922394.1">
    <property type="nucleotide sequence ID" value="NZ_MEHK01000001.1"/>
</dbReference>
<comment type="caution">
    <text evidence="2">The sequence shown here is derived from an EMBL/GenBank/DDBJ whole genome shotgun (WGS) entry which is preliminary data.</text>
</comment>
<protein>
    <recommendedName>
        <fullName evidence="4">MFS transporter</fullName>
    </recommendedName>
</protein>
<organism evidence="2 3">
    <name type="scientific">Streptomyces subrutilus</name>
    <dbReference type="NCBI Taxonomy" id="36818"/>
    <lineage>
        <taxon>Bacteria</taxon>
        <taxon>Bacillati</taxon>
        <taxon>Actinomycetota</taxon>
        <taxon>Actinomycetes</taxon>
        <taxon>Kitasatosporales</taxon>
        <taxon>Streptomycetaceae</taxon>
        <taxon>Streptomyces</taxon>
    </lineage>
</organism>
<dbReference type="AlphaFoldDB" id="A0A1E5PXI4"/>
<dbReference type="Proteomes" id="UP000095705">
    <property type="component" value="Unassembled WGS sequence"/>
</dbReference>
<sequence length="127" mass="13493">MTQIAHDSDHSEHIPALTPDAHHTVDWDRIRVTVRAIRPVRLVVMVAAGLFPAVVWCDRVAEPLAAERSVDTAFAAAFIASLVGGVLFAAGGRIRRWAGSLLLFAAVGGTLLAAPTRHLIAAWIVGA</sequence>
<keyword evidence="3" id="KW-1185">Reference proteome</keyword>
<keyword evidence="1" id="KW-1133">Transmembrane helix</keyword>
<keyword evidence="1" id="KW-0472">Membrane</keyword>
<evidence type="ECO:0008006" key="4">
    <source>
        <dbReference type="Google" id="ProtNLM"/>
    </source>
</evidence>
<proteinExistence type="predicted"/>
<dbReference type="OrthoDB" id="4246834at2"/>
<gene>
    <name evidence="2" type="ORF">BGK67_25245</name>
</gene>
<accession>A0A1E5PXI4</accession>
<feature type="transmembrane region" description="Helical" evidence="1">
    <location>
        <begin position="73"/>
        <end position="90"/>
    </location>
</feature>